<sequence length="137" mass="16044">MTEELKEENENEAEIIDQEGDKGTEEQISILNEIIDIWTSGEQSFDTGFKKVDRKKLNEWVRKINDIIVDIRTGNITDTNNLINAISIFVVRKLGLKAKEKYHYENTKGYSFSSKWSIITKQETYQILKPYRHSSRL</sequence>
<name>A0AA36AYZ5_OCTVU</name>
<dbReference type="AlphaFoldDB" id="A0AA36AYZ5"/>
<proteinExistence type="predicted"/>
<keyword evidence="3" id="KW-1185">Reference proteome</keyword>
<protein>
    <submittedName>
        <fullName evidence="2">Uncharacterized protein</fullName>
    </submittedName>
</protein>
<feature type="region of interest" description="Disordered" evidence="1">
    <location>
        <begin position="1"/>
        <end position="22"/>
    </location>
</feature>
<reference evidence="2" key="1">
    <citation type="submission" date="2023-08" db="EMBL/GenBank/DDBJ databases">
        <authorList>
            <person name="Alioto T."/>
            <person name="Alioto T."/>
            <person name="Gomez Garrido J."/>
        </authorList>
    </citation>
    <scope>NUCLEOTIDE SEQUENCE</scope>
</reference>
<dbReference type="Proteomes" id="UP001162480">
    <property type="component" value="Chromosome 6"/>
</dbReference>
<accession>A0AA36AYZ5</accession>
<gene>
    <name evidence="2" type="ORF">OCTVUL_1B006226</name>
</gene>
<feature type="compositionally biased region" description="Acidic residues" evidence="1">
    <location>
        <begin position="1"/>
        <end position="18"/>
    </location>
</feature>
<organism evidence="2 3">
    <name type="scientific">Octopus vulgaris</name>
    <name type="common">Common octopus</name>
    <dbReference type="NCBI Taxonomy" id="6645"/>
    <lineage>
        <taxon>Eukaryota</taxon>
        <taxon>Metazoa</taxon>
        <taxon>Spiralia</taxon>
        <taxon>Lophotrochozoa</taxon>
        <taxon>Mollusca</taxon>
        <taxon>Cephalopoda</taxon>
        <taxon>Coleoidea</taxon>
        <taxon>Octopodiformes</taxon>
        <taxon>Octopoda</taxon>
        <taxon>Incirrata</taxon>
        <taxon>Octopodidae</taxon>
        <taxon>Octopus</taxon>
    </lineage>
</organism>
<evidence type="ECO:0000313" key="2">
    <source>
        <dbReference type="EMBL" id="CAI9724908.1"/>
    </source>
</evidence>
<evidence type="ECO:0000313" key="3">
    <source>
        <dbReference type="Proteomes" id="UP001162480"/>
    </source>
</evidence>
<evidence type="ECO:0000256" key="1">
    <source>
        <dbReference type="SAM" id="MobiDB-lite"/>
    </source>
</evidence>
<dbReference type="EMBL" id="OX597819">
    <property type="protein sequence ID" value="CAI9724908.1"/>
    <property type="molecule type" value="Genomic_DNA"/>
</dbReference>